<organism evidence="1 2">
    <name type="scientific">Kitasatospora cheerisanensis KCTC 2395</name>
    <dbReference type="NCBI Taxonomy" id="1348663"/>
    <lineage>
        <taxon>Bacteria</taxon>
        <taxon>Bacillati</taxon>
        <taxon>Actinomycetota</taxon>
        <taxon>Actinomycetes</taxon>
        <taxon>Kitasatosporales</taxon>
        <taxon>Streptomycetaceae</taxon>
        <taxon>Kitasatospora</taxon>
    </lineage>
</organism>
<dbReference type="PATRIC" id="fig|1348663.4.peg.6421"/>
<protein>
    <submittedName>
        <fullName evidence="1">Polyketide cyclase/dehydrase</fullName>
    </submittedName>
</protein>
<reference evidence="1 2" key="1">
    <citation type="submission" date="2014-05" db="EMBL/GenBank/DDBJ databases">
        <title>Draft Genome Sequence of Kitasatospora cheerisanensis KCTC 2395.</title>
        <authorList>
            <person name="Nam D.H."/>
        </authorList>
    </citation>
    <scope>NUCLEOTIDE SEQUENCE [LARGE SCALE GENOMIC DNA]</scope>
    <source>
        <strain evidence="1 2">KCTC 2395</strain>
    </source>
</reference>
<dbReference type="EMBL" id="JNBY01000134">
    <property type="protein sequence ID" value="KDN81593.1"/>
    <property type="molecule type" value="Genomic_DNA"/>
</dbReference>
<accession>A0A066YJD2</accession>
<dbReference type="Proteomes" id="UP000027178">
    <property type="component" value="Unassembled WGS sequence"/>
</dbReference>
<dbReference type="HOGENOM" id="CLU_141027_1_0_11"/>
<dbReference type="eggNOG" id="COG3832">
    <property type="taxonomic scope" value="Bacteria"/>
</dbReference>
<dbReference type="Gene3D" id="3.30.530.20">
    <property type="match status" value="1"/>
</dbReference>
<evidence type="ECO:0000313" key="2">
    <source>
        <dbReference type="Proteomes" id="UP000027178"/>
    </source>
</evidence>
<sequence length="138" mass="15307">MWTYEHSIETDAAPEAIWRLWADVENWATWNADIASIRISGPFAAGTEIVMTSADQDPVHLIVAEATVNELFVDEARFDGLLLRTIHRLDQGERGRTRVTYRMEITGTGADQLGPQIGPAVTADWPETMAALVKLAQD</sequence>
<dbReference type="RefSeq" id="WP_035868544.1">
    <property type="nucleotide sequence ID" value="NZ_KK853997.1"/>
</dbReference>
<name>A0A066YJD2_9ACTN</name>
<keyword evidence="2" id="KW-1185">Reference proteome</keyword>
<dbReference type="OrthoDB" id="9810827at2"/>
<proteinExistence type="predicted"/>
<dbReference type="AlphaFoldDB" id="A0A066YJD2"/>
<comment type="caution">
    <text evidence="1">The sequence shown here is derived from an EMBL/GenBank/DDBJ whole genome shotgun (WGS) entry which is preliminary data.</text>
</comment>
<dbReference type="SUPFAM" id="SSF55961">
    <property type="entry name" value="Bet v1-like"/>
    <property type="match status" value="1"/>
</dbReference>
<evidence type="ECO:0000313" key="1">
    <source>
        <dbReference type="EMBL" id="KDN81593.1"/>
    </source>
</evidence>
<gene>
    <name evidence="1" type="ORF">KCH_66360</name>
</gene>
<dbReference type="InterPro" id="IPR023393">
    <property type="entry name" value="START-like_dom_sf"/>
</dbReference>